<evidence type="ECO:0000256" key="3">
    <source>
        <dbReference type="ARBA" id="ARBA00022478"/>
    </source>
</evidence>
<dbReference type="EC" id="2.7.7.6" evidence="2"/>
<dbReference type="InterPro" id="IPR045867">
    <property type="entry name" value="DNA-dir_RpoC_beta_prime"/>
</dbReference>
<dbReference type="GO" id="GO:0006351">
    <property type="term" value="P:DNA-templated transcription"/>
    <property type="evidence" value="ECO:0007669"/>
    <property type="project" value="InterPro"/>
</dbReference>
<dbReference type="InterPro" id="IPR000722">
    <property type="entry name" value="RNA_pol_asu"/>
</dbReference>
<dbReference type="Gene3D" id="3.30.1360.140">
    <property type="match status" value="1"/>
</dbReference>
<protein>
    <recommendedName>
        <fullName evidence="2">DNA-directed RNA polymerase</fullName>
        <ecNumber evidence="2">2.7.7.6</ecNumber>
    </recommendedName>
</protein>
<dbReference type="Gene3D" id="1.10.150.390">
    <property type="match status" value="1"/>
</dbReference>
<keyword evidence="6" id="KW-0804">Transcription</keyword>
<dbReference type="Gene3D" id="4.10.860.120">
    <property type="entry name" value="RNA polymerase II, clamp domain"/>
    <property type="match status" value="1"/>
</dbReference>
<name>A0A6C0HZ46_9ZZZZ</name>
<dbReference type="Pfam" id="PF04983">
    <property type="entry name" value="RNA_pol_Rpb1_3"/>
    <property type="match status" value="1"/>
</dbReference>
<keyword evidence="3" id="KW-0240">DNA-directed RNA polymerase</keyword>
<dbReference type="Gene3D" id="3.30.1490.180">
    <property type="entry name" value="RNA polymerase ii"/>
    <property type="match status" value="1"/>
</dbReference>
<evidence type="ECO:0000259" key="7">
    <source>
        <dbReference type="SMART" id="SM00663"/>
    </source>
</evidence>
<dbReference type="InterPro" id="IPR007083">
    <property type="entry name" value="RNA_pol_Rpb1_4"/>
</dbReference>
<dbReference type="FunFam" id="2.40.40.20:FF:000019">
    <property type="entry name" value="DNA-directed RNA polymerase II subunit RPB1"/>
    <property type="match status" value="1"/>
</dbReference>
<dbReference type="InterPro" id="IPR007081">
    <property type="entry name" value="RNA_pol_Rpb1_5"/>
</dbReference>
<keyword evidence="5" id="KW-0548">Nucleotidyltransferase</keyword>
<dbReference type="Pfam" id="PF05000">
    <property type="entry name" value="RNA_pol_Rpb1_4"/>
    <property type="match status" value="1"/>
</dbReference>
<dbReference type="InterPro" id="IPR007080">
    <property type="entry name" value="RNA_pol_Rpb1_1"/>
</dbReference>
<accession>A0A6C0HZ46</accession>
<dbReference type="Gene3D" id="1.10.132.30">
    <property type="match status" value="1"/>
</dbReference>
<dbReference type="SMART" id="SM00663">
    <property type="entry name" value="RPOLA_N"/>
    <property type="match status" value="1"/>
</dbReference>
<dbReference type="Pfam" id="PF04998">
    <property type="entry name" value="RNA_pol_Rpb1_5"/>
    <property type="match status" value="1"/>
</dbReference>
<dbReference type="InterPro" id="IPR006592">
    <property type="entry name" value="RNA_pol_N"/>
</dbReference>
<feature type="domain" description="RNA polymerase N-terminal" evidence="7">
    <location>
        <begin position="203"/>
        <end position="509"/>
    </location>
</feature>
<dbReference type="PANTHER" id="PTHR19376">
    <property type="entry name" value="DNA-DIRECTED RNA POLYMERASE"/>
    <property type="match status" value="1"/>
</dbReference>
<dbReference type="InterPro" id="IPR038593">
    <property type="entry name" value="RNA_pol_Rpb1_7_sf"/>
</dbReference>
<dbReference type="Pfam" id="PF04997">
    <property type="entry name" value="RNA_pol_Rpb1_1"/>
    <property type="match status" value="1"/>
</dbReference>
<keyword evidence="4" id="KW-0808">Transferase</keyword>
<dbReference type="InterPro" id="IPR007073">
    <property type="entry name" value="RNA_pol_Rpb1_7"/>
</dbReference>
<evidence type="ECO:0000256" key="6">
    <source>
        <dbReference type="ARBA" id="ARBA00023163"/>
    </source>
</evidence>
<dbReference type="PANTHER" id="PTHR19376:SF37">
    <property type="entry name" value="DNA-DIRECTED RNA POLYMERASE II SUBUNIT RPB1"/>
    <property type="match status" value="1"/>
</dbReference>
<proteinExistence type="inferred from homology"/>
<evidence type="ECO:0000256" key="2">
    <source>
        <dbReference type="ARBA" id="ARBA00012418"/>
    </source>
</evidence>
<evidence type="ECO:0000313" key="8">
    <source>
        <dbReference type="EMBL" id="QHT85427.1"/>
    </source>
</evidence>
<dbReference type="Gene3D" id="6.20.50.80">
    <property type="match status" value="1"/>
</dbReference>
<dbReference type="SUPFAM" id="SSF64484">
    <property type="entry name" value="beta and beta-prime subunits of DNA dependent RNA-polymerase"/>
    <property type="match status" value="1"/>
</dbReference>
<dbReference type="Pfam" id="PF04990">
    <property type="entry name" value="RNA_pol_Rpb1_7"/>
    <property type="match status" value="1"/>
</dbReference>
<sequence length="1466" mass="165949">MNESTILGIQFSILSPEEIRKASVAEITNKETYVNNKAVVNGLFDTRMGVLDPGLICPTDGLDYIQSPGYFGHLELARPVFYIQYLDTIVGIIQCICIKCSKLLLDKKKYSSLLSLSNERRWKQVHSLCHKITRCGESNEHGCGCKQPTKYKQEGFATVLAEWKMDAAVTLKITPEMFIKIFRRISDEDIAFMGFSPVWSRPEWMVCQVLAVPPPSVRPSVKYDSSQRSEDDLTYILVQIMRINKTLQEKIAQNAPATVLEDHHTMLQYFIASLVDNKIPNAKPAAQRSGRAFKSIKDRLNGKTGRVRGNLMGKRVDFSARSVITPDPNLSIRELGVPLKIAQNITKPVTVNSRNITMLTTLLKNGPDVYPGAKLLERVNDGRSIHISLKYADRESIQLREGDILHRHMLDGDAILFNRQPTLHRMSMMGHIVRVMKKGNTFRMNVGDTKPYNADFDGDEMNLHMPQSLEAETELKHLAAVPHQIISPASNQSIVGIFQDSLLGAFQFTRERDNFGHAVQFDALTAMNLVVQLTKVDESVFQQERVTNMQLMSLILPPMTSFQKNKLYKDGEPATSNNIIEIVNGEYKRGRLDKNVLGSTTKGLIQRIFNDYGSMASADFIDNIQFIVNEYMKISSYSVGIQDLMTPQETQDQIRETIRGKRAEVDALIAQTKFGAFTNETGKSNMDEFESRINVILGEANTLAGKIGKEALSPTNRFALMVQAGSKGSDINISQMVSCLGQQQVEGKRIPYGFEHRTLPHFTKYDDSSPARGFVASSFIGGLNPYELFFHAQGGRIGLIDTAVKTATTGYIQRRLVKSMEDCISLYDGTVRNNKNKIIQFAYGEDNIDPGKVEAFHLPLCEMKLEQIYHHFHVEDGSYTKEAAVRFKNQQSECKERCKYWIDFMVEARTTLDKNVFDHKNEYKIHVPVGIPYLMGHFMNQFLLTSAVLVDITPFEMFALLDQYYAKLDGLGAYKPSPLFKIVYYYCLSPKELLKKHFTKVALTTLLEQIVQHYKKTIIQPGEMVGIIAAQSIGEPTTQMTLNTFHFAGVASKSNVTRGVPRIEEILSLSANPKNPSVTIYLKEVDESIKERAHHFMNSIEHTKLSDVMKKVEIIFDPNNESVPKDRAFIRRNQEFDELLADCVTVEQAVDTPWVIRLELNEEEMLRKRLTMDDVNLAIKQSGIDMMQCIYSDYNEEELVFRIRPMDPKKVKNKNRSVFYNMDYVYNLKEVQTKLLNVVLRGVKNIPKVNIRTVKNNVAWTQGNYENKEIWVLDTIGTNLLDILGLEGIDATRTFSNDIKEMELILGVEAARESILSELTEVIEFDGAYINDHHKTLLADRMTCTTPITSIFRHGVNKDDIGVIAKASFEETPEMFLQAARHAELDNMRGVSANVMCGQEGYYGTSSFSILLDMKKLATVKPKEKTEVQEIVFGKSACDTIQIHNNLGSIAETTKDKEVEYTIQLF</sequence>
<evidence type="ECO:0000256" key="1">
    <source>
        <dbReference type="ARBA" id="ARBA00006460"/>
    </source>
</evidence>
<dbReference type="InterPro" id="IPR042102">
    <property type="entry name" value="RNA_pol_Rpb1_3_sf"/>
</dbReference>
<evidence type="ECO:0000256" key="5">
    <source>
        <dbReference type="ARBA" id="ARBA00022695"/>
    </source>
</evidence>
<dbReference type="InterPro" id="IPR007066">
    <property type="entry name" value="RNA_pol_Rpb1_3"/>
</dbReference>
<dbReference type="NCBIfam" id="NF006336">
    <property type="entry name" value="PRK08566.1"/>
    <property type="match status" value="1"/>
</dbReference>
<dbReference type="GO" id="GO:0003899">
    <property type="term" value="F:DNA-directed RNA polymerase activity"/>
    <property type="evidence" value="ECO:0007669"/>
    <property type="project" value="UniProtKB-EC"/>
</dbReference>
<dbReference type="Gene3D" id="1.10.274.100">
    <property type="entry name" value="RNA polymerase Rpb1, domain 3"/>
    <property type="match status" value="1"/>
</dbReference>
<evidence type="ECO:0000256" key="4">
    <source>
        <dbReference type="ARBA" id="ARBA00022679"/>
    </source>
</evidence>
<dbReference type="InterPro" id="IPR038120">
    <property type="entry name" value="Rpb1_funnel_sf"/>
</dbReference>
<dbReference type="GO" id="GO:0003677">
    <property type="term" value="F:DNA binding"/>
    <property type="evidence" value="ECO:0007669"/>
    <property type="project" value="InterPro"/>
</dbReference>
<dbReference type="EMBL" id="MN740041">
    <property type="protein sequence ID" value="QHT85427.1"/>
    <property type="molecule type" value="Genomic_DNA"/>
</dbReference>
<dbReference type="InterPro" id="IPR044893">
    <property type="entry name" value="RNA_pol_Rpb1_clamp_domain"/>
</dbReference>
<dbReference type="Pfam" id="PF00623">
    <property type="entry name" value="RNA_pol_Rpb1_2"/>
    <property type="match status" value="1"/>
</dbReference>
<dbReference type="GO" id="GO:0005665">
    <property type="term" value="C:RNA polymerase II, core complex"/>
    <property type="evidence" value="ECO:0007669"/>
    <property type="project" value="TreeGrafter"/>
</dbReference>
<dbReference type="Gene3D" id="6.10.250.2940">
    <property type="match status" value="1"/>
</dbReference>
<organism evidence="8">
    <name type="scientific">viral metagenome</name>
    <dbReference type="NCBI Taxonomy" id="1070528"/>
    <lineage>
        <taxon>unclassified sequences</taxon>
        <taxon>metagenomes</taxon>
        <taxon>organismal metagenomes</taxon>
    </lineage>
</organism>
<dbReference type="Gene3D" id="2.40.40.20">
    <property type="match status" value="1"/>
</dbReference>
<reference evidence="8" key="1">
    <citation type="journal article" date="2020" name="Nature">
        <title>Giant virus diversity and host interactions through global metagenomics.</title>
        <authorList>
            <person name="Schulz F."/>
            <person name="Roux S."/>
            <person name="Paez-Espino D."/>
            <person name="Jungbluth S."/>
            <person name="Walsh D.A."/>
            <person name="Denef V.J."/>
            <person name="McMahon K.D."/>
            <person name="Konstantinidis K.T."/>
            <person name="Eloe-Fadrosh E.A."/>
            <person name="Kyrpides N.C."/>
            <person name="Woyke T."/>
        </authorList>
    </citation>
    <scope>NUCLEOTIDE SEQUENCE</scope>
    <source>
        <strain evidence="8">GVMAG-M-3300023184-17</strain>
    </source>
</reference>
<comment type="similarity">
    <text evidence="1">Belongs to the RNA polymerase beta' chain family.</text>
</comment>